<dbReference type="PANTHER" id="PTHR24020">
    <property type="entry name" value="COLLAGEN ALPHA"/>
    <property type="match status" value="1"/>
</dbReference>
<feature type="non-terminal residue" evidence="2">
    <location>
        <position position="174"/>
    </location>
</feature>
<name>A7S6N5_NEMVE</name>
<dbReference type="EMBL" id="DS469588">
    <property type="protein sequence ID" value="EDO40687.1"/>
    <property type="molecule type" value="Genomic_DNA"/>
</dbReference>
<dbReference type="OMA" id="YRATEKC"/>
<dbReference type="PhylomeDB" id="A7S6N5"/>
<keyword evidence="3" id="KW-1185">Reference proteome</keyword>
<accession>A7S6N5</accession>
<organism evidence="2 3">
    <name type="scientific">Nematostella vectensis</name>
    <name type="common">Starlet sea anemone</name>
    <dbReference type="NCBI Taxonomy" id="45351"/>
    <lineage>
        <taxon>Eukaryota</taxon>
        <taxon>Metazoa</taxon>
        <taxon>Cnidaria</taxon>
        <taxon>Anthozoa</taxon>
        <taxon>Hexacorallia</taxon>
        <taxon>Actiniaria</taxon>
        <taxon>Edwardsiidae</taxon>
        <taxon>Nematostella</taxon>
    </lineage>
</organism>
<dbReference type="InParanoid" id="A7S6N5"/>
<protein>
    <recommendedName>
        <fullName evidence="1">VWFA domain-containing protein</fullName>
    </recommendedName>
</protein>
<dbReference type="Pfam" id="PF00092">
    <property type="entry name" value="VWA"/>
    <property type="match status" value="1"/>
</dbReference>
<dbReference type="Proteomes" id="UP000001593">
    <property type="component" value="Unassembled WGS sequence"/>
</dbReference>
<dbReference type="SUPFAM" id="SSF53300">
    <property type="entry name" value="vWA-like"/>
    <property type="match status" value="1"/>
</dbReference>
<dbReference type="HOGENOM" id="CLU_008905_4_1_1"/>
<proteinExistence type="predicted"/>
<dbReference type="AlphaFoldDB" id="A7S6N5"/>
<evidence type="ECO:0000313" key="2">
    <source>
        <dbReference type="EMBL" id="EDO40687.1"/>
    </source>
</evidence>
<reference evidence="2 3" key="1">
    <citation type="journal article" date="2007" name="Science">
        <title>Sea anemone genome reveals ancestral eumetazoan gene repertoire and genomic organization.</title>
        <authorList>
            <person name="Putnam N.H."/>
            <person name="Srivastava M."/>
            <person name="Hellsten U."/>
            <person name="Dirks B."/>
            <person name="Chapman J."/>
            <person name="Salamov A."/>
            <person name="Terry A."/>
            <person name="Shapiro H."/>
            <person name="Lindquist E."/>
            <person name="Kapitonov V.V."/>
            <person name="Jurka J."/>
            <person name="Genikhovich G."/>
            <person name="Grigoriev I.V."/>
            <person name="Lucas S.M."/>
            <person name="Steele R.E."/>
            <person name="Finnerty J.R."/>
            <person name="Technau U."/>
            <person name="Martindale M.Q."/>
            <person name="Rokhsar D.S."/>
        </authorList>
    </citation>
    <scope>NUCLEOTIDE SEQUENCE [LARGE SCALE GENOMIC DNA]</scope>
    <source>
        <strain evidence="3">CH2 X CH6</strain>
    </source>
</reference>
<feature type="domain" description="VWFA" evidence="1">
    <location>
        <begin position="19"/>
        <end position="174"/>
    </location>
</feature>
<dbReference type="PROSITE" id="PS50234">
    <property type="entry name" value="VWFA"/>
    <property type="match status" value="1"/>
</dbReference>
<dbReference type="InterPro" id="IPR050525">
    <property type="entry name" value="ECM_Assembly_Org"/>
</dbReference>
<dbReference type="PANTHER" id="PTHR24020:SF20">
    <property type="entry name" value="PH DOMAIN-CONTAINING PROTEIN"/>
    <property type="match status" value="1"/>
</dbReference>
<dbReference type="InterPro" id="IPR002035">
    <property type="entry name" value="VWF_A"/>
</dbReference>
<sequence length="174" mass="18648">MPVLFLGPPAKPVCQTPIDLAFLVEGSTAVGANFNALMKFTTNMAKNFDISVSATHVGLVLFSTTASVKITLNEFYDIVKLTSAINLITIQGGFTNTGKGLQAVKSDLFDATTRKNVPRVLIVLTVASSLDDVRAPSQALRDNSVTVYVVGVGERVDVEQMNVMGSDPDRDHVF</sequence>
<dbReference type="Gene3D" id="3.40.50.410">
    <property type="entry name" value="von Willebrand factor, type A domain"/>
    <property type="match status" value="1"/>
</dbReference>
<dbReference type="InterPro" id="IPR036465">
    <property type="entry name" value="vWFA_dom_sf"/>
</dbReference>
<dbReference type="SMART" id="SM00327">
    <property type="entry name" value="VWA"/>
    <property type="match status" value="1"/>
</dbReference>
<gene>
    <name evidence="2" type="ORF">NEMVEDRAFT_v1g106514</name>
</gene>
<evidence type="ECO:0000313" key="3">
    <source>
        <dbReference type="Proteomes" id="UP000001593"/>
    </source>
</evidence>
<dbReference type="eggNOG" id="KOG3544">
    <property type="taxonomic scope" value="Eukaryota"/>
</dbReference>
<evidence type="ECO:0000259" key="1">
    <source>
        <dbReference type="PROSITE" id="PS50234"/>
    </source>
</evidence>
<dbReference type="STRING" id="45351.A7S6N5"/>